<organism evidence="1">
    <name type="scientific">marine sediment metagenome</name>
    <dbReference type="NCBI Taxonomy" id="412755"/>
    <lineage>
        <taxon>unclassified sequences</taxon>
        <taxon>metagenomes</taxon>
        <taxon>ecological metagenomes</taxon>
    </lineage>
</organism>
<accession>A0A0F9N808</accession>
<reference evidence="1" key="1">
    <citation type="journal article" date="2015" name="Nature">
        <title>Complex archaea that bridge the gap between prokaryotes and eukaryotes.</title>
        <authorList>
            <person name="Spang A."/>
            <person name="Saw J.H."/>
            <person name="Jorgensen S.L."/>
            <person name="Zaremba-Niedzwiedzka K."/>
            <person name="Martijn J."/>
            <person name="Lind A.E."/>
            <person name="van Eijk R."/>
            <person name="Schleper C."/>
            <person name="Guy L."/>
            <person name="Ettema T.J."/>
        </authorList>
    </citation>
    <scope>NUCLEOTIDE SEQUENCE</scope>
</reference>
<dbReference type="EMBL" id="LAZR01003859">
    <property type="protein sequence ID" value="KKN14034.1"/>
    <property type="molecule type" value="Genomic_DNA"/>
</dbReference>
<evidence type="ECO:0000313" key="1">
    <source>
        <dbReference type="EMBL" id="KKN14034.1"/>
    </source>
</evidence>
<comment type="caution">
    <text evidence="1">The sequence shown here is derived from an EMBL/GenBank/DDBJ whole genome shotgun (WGS) entry which is preliminary data.</text>
</comment>
<gene>
    <name evidence="1" type="ORF">LCGC14_1000300</name>
</gene>
<sequence>MKYWLKSHRKNALMVEKFGHGDRIIVVISCSRFAKSGRLYGYIVRVKDNAGYEKIMFKHYQFREVAVTLALIGYKMGW</sequence>
<dbReference type="AlphaFoldDB" id="A0A0F9N808"/>
<name>A0A0F9N808_9ZZZZ</name>
<protein>
    <submittedName>
        <fullName evidence="1">Uncharacterized protein</fullName>
    </submittedName>
</protein>
<proteinExistence type="predicted"/>